<evidence type="ECO:0000313" key="2">
    <source>
        <dbReference type="Proteomes" id="UP000184476"/>
    </source>
</evidence>
<name>A0A1M4VE80_9BACL</name>
<keyword evidence="2" id="KW-1185">Reference proteome</keyword>
<protein>
    <submittedName>
        <fullName evidence="1">Uncharacterized protein</fullName>
    </submittedName>
</protein>
<dbReference type="RefSeq" id="WP_073153818.1">
    <property type="nucleotide sequence ID" value="NZ_FQVL01000002.1"/>
</dbReference>
<evidence type="ECO:0000313" key="1">
    <source>
        <dbReference type="EMBL" id="SHE67237.1"/>
    </source>
</evidence>
<proteinExistence type="predicted"/>
<dbReference type="STRING" id="112248.SAMN05444392_102317"/>
<sequence>MSSEKILVMLDEPRYLSYNLWTILTLNVKGILKEESSYYTTQDIKMIVWEGLTPSMDFDDLSEIIDQLTFEELAQLTEAVSQAMLLLSERLEKGLYS</sequence>
<reference evidence="1 2" key="1">
    <citation type="submission" date="2016-11" db="EMBL/GenBank/DDBJ databases">
        <authorList>
            <person name="Jaros S."/>
            <person name="Januszkiewicz K."/>
            <person name="Wedrychowicz H."/>
        </authorList>
    </citation>
    <scope>NUCLEOTIDE SEQUENCE [LARGE SCALE GENOMIC DNA]</scope>
    <source>
        <strain evidence="1 2">DSM 44666</strain>
    </source>
</reference>
<accession>A0A1M4VE80</accession>
<dbReference type="AlphaFoldDB" id="A0A1M4VE80"/>
<gene>
    <name evidence="1" type="ORF">SAMN05444392_102317</name>
</gene>
<organism evidence="1 2">
    <name type="scientific">Seinonella peptonophila</name>
    <dbReference type="NCBI Taxonomy" id="112248"/>
    <lineage>
        <taxon>Bacteria</taxon>
        <taxon>Bacillati</taxon>
        <taxon>Bacillota</taxon>
        <taxon>Bacilli</taxon>
        <taxon>Bacillales</taxon>
        <taxon>Thermoactinomycetaceae</taxon>
        <taxon>Seinonella</taxon>
    </lineage>
</organism>
<dbReference type="EMBL" id="FQVL01000002">
    <property type="protein sequence ID" value="SHE67237.1"/>
    <property type="molecule type" value="Genomic_DNA"/>
</dbReference>
<dbReference type="Proteomes" id="UP000184476">
    <property type="component" value="Unassembled WGS sequence"/>
</dbReference>